<dbReference type="Proteomes" id="UP000429644">
    <property type="component" value="Unassembled WGS sequence"/>
</dbReference>
<dbReference type="OrthoDB" id="161250at2"/>
<feature type="domain" description="ABC-2 type transporter transmembrane" evidence="7">
    <location>
        <begin position="13"/>
        <end position="372"/>
    </location>
</feature>
<evidence type="ECO:0000256" key="2">
    <source>
        <dbReference type="ARBA" id="ARBA00022475"/>
    </source>
</evidence>
<feature type="transmembrane region" description="Helical" evidence="6">
    <location>
        <begin position="305"/>
        <end position="330"/>
    </location>
</feature>
<name>A0A7J9V0T6_9MICO</name>
<dbReference type="Gene3D" id="3.40.1710.10">
    <property type="entry name" value="abc type-2 transporter like domain"/>
    <property type="match status" value="1"/>
</dbReference>
<feature type="transmembrane region" description="Helical" evidence="6">
    <location>
        <begin position="193"/>
        <end position="214"/>
    </location>
</feature>
<protein>
    <submittedName>
        <fullName evidence="8">ABC transporter permease subunit</fullName>
    </submittedName>
</protein>
<feature type="transmembrane region" description="Helical" evidence="6">
    <location>
        <begin position="269"/>
        <end position="293"/>
    </location>
</feature>
<dbReference type="InterPro" id="IPR051449">
    <property type="entry name" value="ABC-2_transporter_component"/>
</dbReference>
<reference evidence="8 9" key="1">
    <citation type="submission" date="2019-10" db="EMBL/GenBank/DDBJ databases">
        <title>Georgenia wutianyii sp. nov. and Georgenia yuyongxinii sp. nov. isolated from plateau pika (Ochotona curzoniae) in the Qinghai-Tibet plateau of China.</title>
        <authorList>
            <person name="Tian Z."/>
        </authorList>
    </citation>
    <scope>NUCLEOTIDE SEQUENCE [LARGE SCALE GENOMIC DNA]</scope>
    <source>
        <strain evidence="8 9">JCM 15130</strain>
    </source>
</reference>
<dbReference type="Pfam" id="PF12698">
    <property type="entry name" value="ABC2_membrane_3"/>
    <property type="match status" value="1"/>
</dbReference>
<evidence type="ECO:0000259" key="7">
    <source>
        <dbReference type="Pfam" id="PF12698"/>
    </source>
</evidence>
<evidence type="ECO:0000256" key="6">
    <source>
        <dbReference type="SAM" id="Phobius"/>
    </source>
</evidence>
<organism evidence="8 9">
    <name type="scientific">Georgenia ruanii</name>
    <dbReference type="NCBI Taxonomy" id="348442"/>
    <lineage>
        <taxon>Bacteria</taxon>
        <taxon>Bacillati</taxon>
        <taxon>Actinomycetota</taxon>
        <taxon>Actinomycetes</taxon>
        <taxon>Micrococcales</taxon>
        <taxon>Bogoriellaceae</taxon>
        <taxon>Georgenia</taxon>
    </lineage>
</organism>
<feature type="transmembrane region" description="Helical" evidence="6">
    <location>
        <begin position="235"/>
        <end position="263"/>
    </location>
</feature>
<keyword evidence="3 6" id="KW-0812">Transmembrane</keyword>
<dbReference type="EMBL" id="WHPD01003497">
    <property type="protein sequence ID" value="MPV90223.1"/>
    <property type="molecule type" value="Genomic_DNA"/>
</dbReference>
<comment type="caution">
    <text evidence="8">The sequence shown here is derived from an EMBL/GenBank/DDBJ whole genome shotgun (WGS) entry which is preliminary data.</text>
</comment>
<feature type="transmembrane region" description="Helical" evidence="6">
    <location>
        <begin position="15"/>
        <end position="34"/>
    </location>
</feature>
<proteinExistence type="predicted"/>
<evidence type="ECO:0000256" key="1">
    <source>
        <dbReference type="ARBA" id="ARBA00004651"/>
    </source>
</evidence>
<feature type="transmembrane region" description="Helical" evidence="6">
    <location>
        <begin position="350"/>
        <end position="372"/>
    </location>
</feature>
<evidence type="ECO:0000256" key="5">
    <source>
        <dbReference type="ARBA" id="ARBA00023136"/>
    </source>
</evidence>
<dbReference type="GO" id="GO:0005886">
    <property type="term" value="C:plasma membrane"/>
    <property type="evidence" value="ECO:0007669"/>
    <property type="project" value="UniProtKB-SubCell"/>
</dbReference>
<dbReference type="InterPro" id="IPR013525">
    <property type="entry name" value="ABC2_TM"/>
</dbReference>
<dbReference type="GO" id="GO:0140359">
    <property type="term" value="F:ABC-type transporter activity"/>
    <property type="evidence" value="ECO:0007669"/>
    <property type="project" value="InterPro"/>
</dbReference>
<keyword evidence="2" id="KW-1003">Cell membrane</keyword>
<accession>A0A7J9V0T6</accession>
<keyword evidence="9" id="KW-1185">Reference proteome</keyword>
<dbReference type="PANTHER" id="PTHR30294:SF38">
    <property type="entry name" value="TRANSPORT PERMEASE PROTEIN"/>
    <property type="match status" value="1"/>
</dbReference>
<dbReference type="PANTHER" id="PTHR30294">
    <property type="entry name" value="MEMBRANE COMPONENT OF ABC TRANSPORTER YHHJ-RELATED"/>
    <property type="match status" value="1"/>
</dbReference>
<dbReference type="AlphaFoldDB" id="A0A7J9V0T6"/>
<sequence length="382" mass="37892">MTASDLRQRVRDKSVLIFAIVVPLGLMFVFNLAFGGAQDPELEPVTVAASAADGDPIAAAVVGALTQIDGLDVTVERTDPEQVRALTRSGDAGLGLLVPAGFGGALQRGEATTVELIEGDGAGLETDVLVAVVQGVVDQLTAGTIVAHAAGAAGLPPERAAAIAQAVARESGAITLTEGEASSEQLTASGALVAGQAGLFLLFTVGFGVLGLVAERQQGTLTRLLSMPVRRGSIVTAKGLTSFVLGVVATAVLLAAGSAFFGVGFGSPAAVAVLIVCVVAAATSLMFVIARVARTAEQANILQSILAMVLGVGGGAFFPIAATGLAGQLLDLNPVAAFIRGLGITAGGGGLAAIGVPVAIMLGFAVVCWAIARVVPNRGVAA</sequence>
<evidence type="ECO:0000313" key="9">
    <source>
        <dbReference type="Proteomes" id="UP000429644"/>
    </source>
</evidence>
<evidence type="ECO:0000256" key="4">
    <source>
        <dbReference type="ARBA" id="ARBA00022989"/>
    </source>
</evidence>
<gene>
    <name evidence="8" type="ORF">GB882_16240</name>
</gene>
<evidence type="ECO:0000313" key="8">
    <source>
        <dbReference type="EMBL" id="MPV90223.1"/>
    </source>
</evidence>
<keyword evidence="5 6" id="KW-0472">Membrane</keyword>
<comment type="subcellular location">
    <subcellularLocation>
        <location evidence="1">Cell membrane</location>
        <topology evidence="1">Multi-pass membrane protein</topology>
    </subcellularLocation>
</comment>
<keyword evidence="4 6" id="KW-1133">Transmembrane helix</keyword>
<evidence type="ECO:0000256" key="3">
    <source>
        <dbReference type="ARBA" id="ARBA00022692"/>
    </source>
</evidence>